<keyword evidence="9" id="KW-1185">Reference proteome</keyword>
<evidence type="ECO:0000256" key="2">
    <source>
        <dbReference type="ARBA" id="ARBA00006148"/>
    </source>
</evidence>
<dbReference type="PANTHER" id="PTHR11958:SF63">
    <property type="entry name" value="AMINO ACID TRANSPORTER"/>
    <property type="match status" value="1"/>
</dbReference>
<dbReference type="InterPro" id="IPR001991">
    <property type="entry name" value="Na-dicarboxylate_symporter"/>
</dbReference>
<evidence type="ECO:0000313" key="9">
    <source>
        <dbReference type="Proteomes" id="UP000759131"/>
    </source>
</evidence>
<dbReference type="SUPFAM" id="SSF118215">
    <property type="entry name" value="Proton glutamate symport protein"/>
    <property type="match status" value="1"/>
</dbReference>
<evidence type="ECO:0000313" key="8">
    <source>
        <dbReference type="EMBL" id="CAD7628249.1"/>
    </source>
</evidence>
<feature type="transmembrane region" description="Helical" evidence="7">
    <location>
        <begin position="311"/>
        <end position="331"/>
    </location>
</feature>
<keyword evidence="6 7" id="KW-0472">Membrane</keyword>
<dbReference type="EMBL" id="OC860087">
    <property type="protein sequence ID" value="CAD7628249.1"/>
    <property type="molecule type" value="Genomic_DNA"/>
</dbReference>
<dbReference type="EMBL" id="CAJPIZ010005512">
    <property type="protein sequence ID" value="CAG2108679.1"/>
    <property type="molecule type" value="Genomic_DNA"/>
</dbReference>
<dbReference type="GO" id="GO:0005886">
    <property type="term" value="C:plasma membrane"/>
    <property type="evidence" value="ECO:0007669"/>
    <property type="project" value="TreeGrafter"/>
</dbReference>
<name>A0A7R9KU22_9ACAR</name>
<dbReference type="Gene3D" id="1.10.3860.10">
    <property type="entry name" value="Sodium:dicarboxylate symporter"/>
    <property type="match status" value="2"/>
</dbReference>
<evidence type="ECO:0000256" key="6">
    <source>
        <dbReference type="ARBA" id="ARBA00023136"/>
    </source>
</evidence>
<proteinExistence type="inferred from homology"/>
<comment type="similarity">
    <text evidence="2 7">Belongs to the dicarboxylate/amino acid:cation symporter (DAACS) (TC 2.A.23) family.</text>
</comment>
<dbReference type="PRINTS" id="PR00173">
    <property type="entry name" value="EDTRNSPORT"/>
</dbReference>
<comment type="subcellular location">
    <subcellularLocation>
        <location evidence="1 7">Membrane</location>
        <topology evidence="1 7">Multi-pass membrane protein</topology>
    </subcellularLocation>
</comment>
<dbReference type="InterPro" id="IPR050746">
    <property type="entry name" value="DAACS"/>
</dbReference>
<dbReference type="GO" id="GO:0015175">
    <property type="term" value="F:neutral L-amino acid transmembrane transporter activity"/>
    <property type="evidence" value="ECO:0007669"/>
    <property type="project" value="TreeGrafter"/>
</dbReference>
<evidence type="ECO:0000256" key="5">
    <source>
        <dbReference type="ARBA" id="ARBA00022989"/>
    </source>
</evidence>
<sequence>MLRRNKYLLWFKVWCNENKYSLLIILAAIMGLTLGFIAKSIFTISPIALVYIALPGTLIIRAFTMIIVPFIVSSLSTSITATKRGENKRMIVLTFILVIVFTPGVRDVSAREASHRDVTAGQSSSPVGRDIKQMISSQDESIYDMFINLVPDNIIAAAFTTHYTALVPLDPQNLTLGYKKVAERAVKPNMLGLCVFALILGFVVLQLDSKAENIKNILYETNASNANRALTLPVTIKTMVDKYHLHPSVAQFVLPLGMNINMNGSAMYYPAVALFVAQMHNHTVTLQIIFTLIMSMAIPSAPASGGSLVNFISYCAVIGIDYPLDILAYTMTMDWLMDRMRTVTNVLGDCFISAIVQKLCHIKSDITDDYNLAQMLPTAASG</sequence>
<feature type="transmembrane region" description="Helical" evidence="7">
    <location>
        <begin position="48"/>
        <end position="70"/>
    </location>
</feature>
<keyword evidence="5 7" id="KW-1133">Transmembrane helix</keyword>
<dbReference type="Pfam" id="PF00375">
    <property type="entry name" value="SDF"/>
    <property type="match status" value="2"/>
</dbReference>
<protein>
    <recommendedName>
        <fullName evidence="7">Amino acid transporter</fullName>
    </recommendedName>
</protein>
<dbReference type="PANTHER" id="PTHR11958">
    <property type="entry name" value="SODIUM/DICARBOXYLATE SYMPORTER-RELATED"/>
    <property type="match status" value="1"/>
</dbReference>
<dbReference type="GO" id="GO:0015501">
    <property type="term" value="F:glutamate:sodium symporter activity"/>
    <property type="evidence" value="ECO:0007669"/>
    <property type="project" value="TreeGrafter"/>
</dbReference>
<feature type="transmembrane region" description="Helical" evidence="7">
    <location>
        <begin position="190"/>
        <end position="207"/>
    </location>
</feature>
<evidence type="ECO:0000256" key="4">
    <source>
        <dbReference type="ARBA" id="ARBA00022692"/>
    </source>
</evidence>
<evidence type="ECO:0000256" key="7">
    <source>
        <dbReference type="RuleBase" id="RU361216"/>
    </source>
</evidence>
<dbReference type="OrthoDB" id="5877963at2759"/>
<reference evidence="8" key="1">
    <citation type="submission" date="2020-11" db="EMBL/GenBank/DDBJ databases">
        <authorList>
            <person name="Tran Van P."/>
        </authorList>
    </citation>
    <scope>NUCLEOTIDE SEQUENCE</scope>
</reference>
<keyword evidence="4 7" id="KW-0812">Transmembrane</keyword>
<keyword evidence="7" id="KW-0769">Symport</keyword>
<evidence type="ECO:0000256" key="3">
    <source>
        <dbReference type="ARBA" id="ARBA00022448"/>
    </source>
</evidence>
<dbReference type="AlphaFoldDB" id="A0A7R9KU22"/>
<dbReference type="InterPro" id="IPR036458">
    <property type="entry name" value="Na:dicarbo_symporter_sf"/>
</dbReference>
<dbReference type="Proteomes" id="UP000759131">
    <property type="component" value="Unassembled WGS sequence"/>
</dbReference>
<feature type="transmembrane region" description="Helical" evidence="7">
    <location>
        <begin position="90"/>
        <end position="106"/>
    </location>
</feature>
<feature type="transmembrane region" description="Helical" evidence="7">
    <location>
        <begin position="20"/>
        <end position="42"/>
    </location>
</feature>
<organism evidence="8">
    <name type="scientific">Medioppia subpectinata</name>
    <dbReference type="NCBI Taxonomy" id="1979941"/>
    <lineage>
        <taxon>Eukaryota</taxon>
        <taxon>Metazoa</taxon>
        <taxon>Ecdysozoa</taxon>
        <taxon>Arthropoda</taxon>
        <taxon>Chelicerata</taxon>
        <taxon>Arachnida</taxon>
        <taxon>Acari</taxon>
        <taxon>Acariformes</taxon>
        <taxon>Sarcoptiformes</taxon>
        <taxon>Oribatida</taxon>
        <taxon>Brachypylina</taxon>
        <taxon>Oppioidea</taxon>
        <taxon>Oppiidae</taxon>
        <taxon>Medioppia</taxon>
    </lineage>
</organism>
<evidence type="ECO:0000256" key="1">
    <source>
        <dbReference type="ARBA" id="ARBA00004141"/>
    </source>
</evidence>
<keyword evidence="3 7" id="KW-0813">Transport</keyword>
<accession>A0A7R9KU22</accession>
<gene>
    <name evidence="8" type="ORF">OSB1V03_LOCUS8671</name>
</gene>
<dbReference type="GO" id="GO:0005313">
    <property type="term" value="F:L-glutamate transmembrane transporter activity"/>
    <property type="evidence" value="ECO:0007669"/>
    <property type="project" value="TreeGrafter"/>
</dbReference>